<keyword evidence="5" id="KW-0325">Glycoprotein</keyword>
<evidence type="ECO:0000256" key="3">
    <source>
        <dbReference type="ARBA" id="ARBA00022737"/>
    </source>
</evidence>
<dbReference type="SMART" id="SM00494">
    <property type="entry name" value="ChtBD2"/>
    <property type="match status" value="5"/>
</dbReference>
<dbReference type="Proteomes" id="UP000001070">
    <property type="component" value="Unassembled WGS sequence"/>
</dbReference>
<keyword evidence="3" id="KW-0677">Repeat</keyword>
<feature type="domain" description="Chitin-binding type-2" evidence="6">
    <location>
        <begin position="1"/>
        <end position="57"/>
    </location>
</feature>
<organism evidence="8">
    <name type="scientific">Drosophila grimshawi</name>
    <name type="common">Hawaiian fruit fly</name>
    <name type="synonym">Idiomyia grimshawi</name>
    <dbReference type="NCBI Taxonomy" id="7222"/>
    <lineage>
        <taxon>Eukaryota</taxon>
        <taxon>Metazoa</taxon>
        <taxon>Ecdysozoa</taxon>
        <taxon>Arthropoda</taxon>
        <taxon>Hexapoda</taxon>
        <taxon>Insecta</taxon>
        <taxon>Pterygota</taxon>
        <taxon>Neoptera</taxon>
        <taxon>Endopterygota</taxon>
        <taxon>Diptera</taxon>
        <taxon>Brachycera</taxon>
        <taxon>Muscomorpha</taxon>
        <taxon>Ephydroidea</taxon>
        <taxon>Drosophilidae</taxon>
        <taxon>Drosophila</taxon>
        <taxon>Hawaiian Drosophila</taxon>
    </lineage>
</organism>
<dbReference type="OMA" id="CVDVANI"/>
<dbReference type="Gene3D" id="2.170.140.10">
    <property type="entry name" value="Chitin binding domain"/>
    <property type="match status" value="3"/>
</dbReference>
<name>B4IYQ7_DROGR</name>
<keyword evidence="8" id="KW-1185">Reference proteome</keyword>
<gene>
    <name evidence="7" type="primary">Dgri\GH16338</name>
    <name evidence="7" type="ORF">Dgri_GH16338</name>
</gene>
<reference evidence="7 8" key="1">
    <citation type="journal article" date="2007" name="Nature">
        <title>Evolution of genes and genomes on the Drosophila phylogeny.</title>
        <authorList>
            <consortium name="Drosophila 12 Genomes Consortium"/>
            <person name="Clark A.G."/>
            <person name="Eisen M.B."/>
            <person name="Smith D.R."/>
            <person name="Bergman C.M."/>
            <person name="Oliver B."/>
            <person name="Markow T.A."/>
            <person name="Kaufman T.C."/>
            <person name="Kellis M."/>
            <person name="Gelbart W."/>
            <person name="Iyer V.N."/>
            <person name="Pollard D.A."/>
            <person name="Sackton T.B."/>
            <person name="Larracuente A.M."/>
            <person name="Singh N.D."/>
            <person name="Abad J.P."/>
            <person name="Abt D.N."/>
            <person name="Adryan B."/>
            <person name="Aguade M."/>
            <person name="Akashi H."/>
            <person name="Anderson W.W."/>
            <person name="Aquadro C.F."/>
            <person name="Ardell D.H."/>
            <person name="Arguello R."/>
            <person name="Artieri C.G."/>
            <person name="Barbash D.A."/>
            <person name="Barker D."/>
            <person name="Barsanti P."/>
            <person name="Batterham P."/>
            <person name="Batzoglou S."/>
            <person name="Begun D."/>
            <person name="Bhutkar A."/>
            <person name="Blanco E."/>
            <person name="Bosak S.A."/>
            <person name="Bradley R.K."/>
            <person name="Brand A.D."/>
            <person name="Brent M.R."/>
            <person name="Brooks A.N."/>
            <person name="Brown R.H."/>
            <person name="Butlin R.K."/>
            <person name="Caggese C."/>
            <person name="Calvi B.R."/>
            <person name="Bernardo de Carvalho A."/>
            <person name="Caspi A."/>
            <person name="Castrezana S."/>
            <person name="Celniker S.E."/>
            <person name="Chang J.L."/>
            <person name="Chapple C."/>
            <person name="Chatterji S."/>
            <person name="Chinwalla A."/>
            <person name="Civetta A."/>
            <person name="Clifton S.W."/>
            <person name="Comeron J.M."/>
            <person name="Costello J.C."/>
            <person name="Coyne J.A."/>
            <person name="Daub J."/>
            <person name="David R.G."/>
            <person name="Delcher A.L."/>
            <person name="Delehaunty K."/>
            <person name="Do C.B."/>
            <person name="Ebling H."/>
            <person name="Edwards K."/>
            <person name="Eickbush T."/>
            <person name="Evans J.D."/>
            <person name="Filipski A."/>
            <person name="Findeiss S."/>
            <person name="Freyhult E."/>
            <person name="Fulton L."/>
            <person name="Fulton R."/>
            <person name="Garcia A.C."/>
            <person name="Gardiner A."/>
            <person name="Garfield D.A."/>
            <person name="Garvin B.E."/>
            <person name="Gibson G."/>
            <person name="Gilbert D."/>
            <person name="Gnerre S."/>
            <person name="Godfrey J."/>
            <person name="Good R."/>
            <person name="Gotea V."/>
            <person name="Gravely B."/>
            <person name="Greenberg A.J."/>
            <person name="Griffiths-Jones S."/>
            <person name="Gross S."/>
            <person name="Guigo R."/>
            <person name="Gustafson E.A."/>
            <person name="Haerty W."/>
            <person name="Hahn M.W."/>
            <person name="Halligan D.L."/>
            <person name="Halpern A.L."/>
            <person name="Halter G.M."/>
            <person name="Han M.V."/>
            <person name="Heger A."/>
            <person name="Hillier L."/>
            <person name="Hinrichs A.S."/>
            <person name="Holmes I."/>
            <person name="Hoskins R.A."/>
            <person name="Hubisz M.J."/>
            <person name="Hultmark D."/>
            <person name="Huntley M.A."/>
            <person name="Jaffe D.B."/>
            <person name="Jagadeeshan S."/>
            <person name="Jeck W.R."/>
            <person name="Johnson J."/>
            <person name="Jones C.D."/>
            <person name="Jordan W.C."/>
            <person name="Karpen G.H."/>
            <person name="Kataoka E."/>
            <person name="Keightley P.D."/>
            <person name="Kheradpour P."/>
            <person name="Kirkness E.F."/>
            <person name="Koerich L.B."/>
            <person name="Kristiansen K."/>
            <person name="Kudrna D."/>
            <person name="Kulathinal R.J."/>
            <person name="Kumar S."/>
            <person name="Kwok R."/>
            <person name="Lander E."/>
            <person name="Langley C.H."/>
            <person name="Lapoint R."/>
            <person name="Lazzaro B.P."/>
            <person name="Lee S.J."/>
            <person name="Levesque L."/>
            <person name="Li R."/>
            <person name="Lin C.F."/>
            <person name="Lin M.F."/>
            <person name="Lindblad-Toh K."/>
            <person name="Llopart A."/>
            <person name="Long M."/>
            <person name="Low L."/>
            <person name="Lozovsky E."/>
            <person name="Lu J."/>
            <person name="Luo M."/>
            <person name="Machado C.A."/>
            <person name="Makalowski W."/>
            <person name="Marzo M."/>
            <person name="Matsuda M."/>
            <person name="Matzkin L."/>
            <person name="McAllister B."/>
            <person name="McBride C.S."/>
            <person name="McKernan B."/>
            <person name="McKernan K."/>
            <person name="Mendez-Lago M."/>
            <person name="Minx P."/>
            <person name="Mollenhauer M.U."/>
            <person name="Montooth K."/>
            <person name="Mount S.M."/>
            <person name="Mu X."/>
            <person name="Myers E."/>
            <person name="Negre B."/>
            <person name="Newfeld S."/>
            <person name="Nielsen R."/>
            <person name="Noor M.A."/>
            <person name="O'Grady P."/>
            <person name="Pachter L."/>
            <person name="Papaceit M."/>
            <person name="Parisi M.J."/>
            <person name="Parisi M."/>
            <person name="Parts L."/>
            <person name="Pedersen J.S."/>
            <person name="Pesole G."/>
            <person name="Phillippy A.M."/>
            <person name="Ponting C.P."/>
            <person name="Pop M."/>
            <person name="Porcelli D."/>
            <person name="Powell J.R."/>
            <person name="Prohaska S."/>
            <person name="Pruitt K."/>
            <person name="Puig M."/>
            <person name="Quesneville H."/>
            <person name="Ram K.R."/>
            <person name="Rand D."/>
            <person name="Rasmussen M.D."/>
            <person name="Reed L.K."/>
            <person name="Reenan R."/>
            <person name="Reily A."/>
            <person name="Remington K.A."/>
            <person name="Rieger T.T."/>
            <person name="Ritchie M.G."/>
            <person name="Robin C."/>
            <person name="Rogers Y.H."/>
            <person name="Rohde C."/>
            <person name="Rozas J."/>
            <person name="Rubenfield M.J."/>
            <person name="Ruiz A."/>
            <person name="Russo S."/>
            <person name="Salzberg S.L."/>
            <person name="Sanchez-Gracia A."/>
            <person name="Saranga D.J."/>
            <person name="Sato H."/>
            <person name="Schaeffer S.W."/>
            <person name="Schatz M.C."/>
            <person name="Schlenke T."/>
            <person name="Schwartz R."/>
            <person name="Segarra C."/>
            <person name="Singh R.S."/>
            <person name="Sirot L."/>
            <person name="Sirota M."/>
            <person name="Sisneros N.B."/>
            <person name="Smith C.D."/>
            <person name="Smith T.F."/>
            <person name="Spieth J."/>
            <person name="Stage D.E."/>
            <person name="Stark A."/>
            <person name="Stephan W."/>
            <person name="Strausberg R.L."/>
            <person name="Strempel S."/>
            <person name="Sturgill D."/>
            <person name="Sutton G."/>
            <person name="Sutton G.G."/>
            <person name="Tao W."/>
            <person name="Teichmann S."/>
            <person name="Tobari Y.N."/>
            <person name="Tomimura Y."/>
            <person name="Tsolas J.M."/>
            <person name="Valente V.L."/>
            <person name="Venter E."/>
            <person name="Venter J.C."/>
            <person name="Vicario S."/>
            <person name="Vieira F.G."/>
            <person name="Vilella A.J."/>
            <person name="Villasante A."/>
            <person name="Walenz B."/>
            <person name="Wang J."/>
            <person name="Wasserman M."/>
            <person name="Watts T."/>
            <person name="Wilson D."/>
            <person name="Wilson R.K."/>
            <person name="Wing R.A."/>
            <person name="Wolfner M.F."/>
            <person name="Wong A."/>
            <person name="Wong G.K."/>
            <person name="Wu C.I."/>
            <person name="Wu G."/>
            <person name="Yamamoto D."/>
            <person name="Yang H.P."/>
            <person name="Yang S.P."/>
            <person name="Yorke J.A."/>
            <person name="Yoshida K."/>
            <person name="Zdobnov E."/>
            <person name="Zhang P."/>
            <person name="Zhang Y."/>
            <person name="Zimin A.V."/>
            <person name="Baldwin J."/>
            <person name="Abdouelleil A."/>
            <person name="Abdulkadir J."/>
            <person name="Abebe A."/>
            <person name="Abera B."/>
            <person name="Abreu J."/>
            <person name="Acer S.C."/>
            <person name="Aftuck L."/>
            <person name="Alexander A."/>
            <person name="An P."/>
            <person name="Anderson E."/>
            <person name="Anderson S."/>
            <person name="Arachi H."/>
            <person name="Azer M."/>
            <person name="Bachantsang P."/>
            <person name="Barry A."/>
            <person name="Bayul T."/>
            <person name="Berlin A."/>
            <person name="Bessette D."/>
            <person name="Bloom T."/>
            <person name="Blye J."/>
            <person name="Boguslavskiy L."/>
            <person name="Bonnet C."/>
            <person name="Boukhgalter B."/>
            <person name="Bourzgui I."/>
            <person name="Brown A."/>
            <person name="Cahill P."/>
            <person name="Channer S."/>
            <person name="Cheshatsang Y."/>
            <person name="Chuda L."/>
            <person name="Citroen M."/>
            <person name="Collymore A."/>
            <person name="Cooke P."/>
            <person name="Costello M."/>
            <person name="D'Aco K."/>
            <person name="Daza R."/>
            <person name="De Haan G."/>
            <person name="DeGray S."/>
            <person name="DeMaso C."/>
            <person name="Dhargay N."/>
            <person name="Dooley K."/>
            <person name="Dooley E."/>
            <person name="Doricent M."/>
            <person name="Dorje P."/>
            <person name="Dorjee K."/>
            <person name="Dupes A."/>
            <person name="Elong R."/>
            <person name="Falk J."/>
            <person name="Farina A."/>
            <person name="Faro S."/>
            <person name="Ferguson D."/>
            <person name="Fisher S."/>
            <person name="Foley C.D."/>
            <person name="Franke A."/>
            <person name="Friedrich D."/>
            <person name="Gadbois L."/>
            <person name="Gearin G."/>
            <person name="Gearin C.R."/>
            <person name="Giannoukos G."/>
            <person name="Goode T."/>
            <person name="Graham J."/>
            <person name="Grandbois E."/>
            <person name="Grewal S."/>
            <person name="Gyaltsen K."/>
            <person name="Hafez N."/>
            <person name="Hagos B."/>
            <person name="Hall J."/>
            <person name="Henson C."/>
            <person name="Hollinger A."/>
            <person name="Honan T."/>
            <person name="Huard M.D."/>
            <person name="Hughes L."/>
            <person name="Hurhula B."/>
            <person name="Husby M.E."/>
            <person name="Kamat A."/>
            <person name="Kanga B."/>
            <person name="Kashin S."/>
            <person name="Khazanovich D."/>
            <person name="Kisner P."/>
            <person name="Lance K."/>
            <person name="Lara M."/>
            <person name="Lee W."/>
            <person name="Lennon N."/>
            <person name="Letendre F."/>
            <person name="LeVine R."/>
            <person name="Lipovsky A."/>
            <person name="Liu X."/>
            <person name="Liu J."/>
            <person name="Liu S."/>
            <person name="Lokyitsang T."/>
            <person name="Lokyitsang Y."/>
            <person name="Lubonja R."/>
            <person name="Lui A."/>
            <person name="MacDonald P."/>
            <person name="Magnisalis V."/>
            <person name="Maru K."/>
            <person name="Matthews C."/>
            <person name="McCusker W."/>
            <person name="McDonough S."/>
            <person name="Mehta T."/>
            <person name="Meldrim J."/>
            <person name="Meneus L."/>
            <person name="Mihai O."/>
            <person name="Mihalev A."/>
            <person name="Mihova T."/>
            <person name="Mittelman R."/>
            <person name="Mlenga V."/>
            <person name="Montmayeur A."/>
            <person name="Mulrain L."/>
            <person name="Navidi A."/>
            <person name="Naylor J."/>
            <person name="Negash T."/>
            <person name="Nguyen T."/>
            <person name="Nguyen N."/>
            <person name="Nicol R."/>
            <person name="Norbu C."/>
            <person name="Norbu N."/>
            <person name="Novod N."/>
            <person name="O'Neill B."/>
            <person name="Osman S."/>
            <person name="Markiewicz E."/>
            <person name="Oyono O.L."/>
            <person name="Patti C."/>
            <person name="Phunkhang P."/>
            <person name="Pierre F."/>
            <person name="Priest M."/>
            <person name="Raghuraman S."/>
            <person name="Rege F."/>
            <person name="Reyes R."/>
            <person name="Rise C."/>
            <person name="Rogov P."/>
            <person name="Ross K."/>
            <person name="Ryan E."/>
            <person name="Settipalli S."/>
            <person name="Shea T."/>
            <person name="Sherpa N."/>
            <person name="Shi L."/>
            <person name="Shih D."/>
            <person name="Sparrow T."/>
            <person name="Spaulding J."/>
            <person name="Stalker J."/>
            <person name="Stange-Thomann N."/>
            <person name="Stavropoulos S."/>
            <person name="Stone C."/>
            <person name="Strader C."/>
            <person name="Tesfaye S."/>
            <person name="Thomson T."/>
            <person name="Thoulutsang Y."/>
            <person name="Thoulutsang D."/>
            <person name="Topham K."/>
            <person name="Topping I."/>
            <person name="Tsamla T."/>
            <person name="Vassiliev H."/>
            <person name="Vo A."/>
            <person name="Wangchuk T."/>
            <person name="Wangdi T."/>
            <person name="Weiand M."/>
            <person name="Wilkinson J."/>
            <person name="Wilson A."/>
            <person name="Yadav S."/>
            <person name="Young G."/>
            <person name="Yu Q."/>
            <person name="Zembek L."/>
            <person name="Zhong D."/>
            <person name="Zimmer A."/>
            <person name="Zwirko Z."/>
            <person name="Jaffe D.B."/>
            <person name="Alvarez P."/>
            <person name="Brockman W."/>
            <person name="Butler J."/>
            <person name="Chin C."/>
            <person name="Gnerre S."/>
            <person name="Grabherr M."/>
            <person name="Kleber M."/>
            <person name="Mauceli E."/>
            <person name="MacCallum I."/>
        </authorList>
    </citation>
    <scope>NUCLEOTIDE SEQUENCE [LARGE SCALE GENOMIC DNA]</scope>
    <source>
        <strain evidence="8">Tucson 15287-2541.00</strain>
    </source>
</reference>
<dbReference type="PANTHER" id="PTHR23301">
    <property type="entry name" value="CHITIN BINDING PERITROPHIN-A"/>
    <property type="match status" value="1"/>
</dbReference>
<dbReference type="GO" id="GO:0008061">
    <property type="term" value="F:chitin binding"/>
    <property type="evidence" value="ECO:0007669"/>
    <property type="project" value="UniProtKB-KW"/>
</dbReference>
<proteinExistence type="predicted"/>
<dbReference type="InterPro" id="IPR036508">
    <property type="entry name" value="Chitin-bd_dom_sf"/>
</dbReference>
<feature type="domain" description="Chitin-binding type-2" evidence="6">
    <location>
        <begin position="245"/>
        <end position="299"/>
    </location>
</feature>
<dbReference type="SUPFAM" id="SSF57625">
    <property type="entry name" value="Invertebrate chitin-binding proteins"/>
    <property type="match status" value="4"/>
</dbReference>
<keyword evidence="1" id="KW-0147">Chitin-binding</keyword>
<evidence type="ECO:0000259" key="6">
    <source>
        <dbReference type="PROSITE" id="PS50940"/>
    </source>
</evidence>
<accession>B4IYQ7</accession>
<evidence type="ECO:0000313" key="7">
    <source>
        <dbReference type="EMBL" id="EDV96594.1"/>
    </source>
</evidence>
<evidence type="ECO:0000313" key="8">
    <source>
        <dbReference type="Proteomes" id="UP000001070"/>
    </source>
</evidence>
<evidence type="ECO:0000256" key="4">
    <source>
        <dbReference type="ARBA" id="ARBA00023157"/>
    </source>
</evidence>
<dbReference type="GO" id="GO:0005576">
    <property type="term" value="C:extracellular region"/>
    <property type="evidence" value="ECO:0007669"/>
    <property type="project" value="InterPro"/>
</dbReference>
<feature type="domain" description="Chitin-binding type-2" evidence="6">
    <location>
        <begin position="177"/>
        <end position="242"/>
    </location>
</feature>
<dbReference type="PANTHER" id="PTHR23301:SF106">
    <property type="entry name" value="CHITIN-BINDING TYPE-2 DOMAIN-CONTAINING PROTEIN-RELATED"/>
    <property type="match status" value="1"/>
</dbReference>
<dbReference type="OrthoDB" id="6020543at2759"/>
<dbReference type="KEGG" id="dgr:6557071"/>
<dbReference type="InterPro" id="IPR051940">
    <property type="entry name" value="Chitin_bind-dev_reg"/>
</dbReference>
<feature type="domain" description="Chitin-binding type-2" evidence="6">
    <location>
        <begin position="58"/>
        <end position="114"/>
    </location>
</feature>
<evidence type="ECO:0000256" key="1">
    <source>
        <dbReference type="ARBA" id="ARBA00022669"/>
    </source>
</evidence>
<dbReference type="Pfam" id="PF01607">
    <property type="entry name" value="CBM_14"/>
    <property type="match status" value="5"/>
</dbReference>
<dbReference type="EMBL" id="CH916366">
    <property type="protein sequence ID" value="EDV96594.1"/>
    <property type="molecule type" value="Genomic_DNA"/>
</dbReference>
<feature type="domain" description="Chitin-binding type-2" evidence="6">
    <location>
        <begin position="116"/>
        <end position="173"/>
    </location>
</feature>
<dbReference type="InParanoid" id="B4IYQ7"/>
<evidence type="ECO:0000256" key="5">
    <source>
        <dbReference type="ARBA" id="ARBA00023180"/>
    </source>
</evidence>
<dbReference type="eggNOG" id="ENOG502R8G3">
    <property type="taxonomic scope" value="Eukaryota"/>
</dbReference>
<dbReference type="AlphaFoldDB" id="B4IYQ7"/>
<dbReference type="InterPro" id="IPR002557">
    <property type="entry name" value="Chitin-bd_dom"/>
</dbReference>
<evidence type="ECO:0000256" key="2">
    <source>
        <dbReference type="ARBA" id="ARBA00022729"/>
    </source>
</evidence>
<keyword evidence="4" id="KW-1015">Disulfide bond</keyword>
<dbReference type="PhylomeDB" id="B4IYQ7"/>
<sequence length="304" mass="34351">MCSLFKNGTLVRKPASCDEYIECKGDMGVLHTCDDSFVFDTSSKKCVKATASNTNNCANPCEGKDDMWVADPTDCNYYFYCRNGEPLSGHCEESQHFNEATQSCEYKDDSLCVYVANICELVPDKTKFRQEDDCNEYYECKSGKHSLKTCASTKYFDVESGSCVDKSKVDCNAHSKKNVCLSKTKPLKGFQPDKATCRGYFYCNDFGSVHDVSPSWYQCQEGYFFDETTKKCDIASEVVCTYNRCEGRGSMLVTSSNNNCHNYIVCENNVQVGEYTCHWDYFFDESVQACTSKIIYDGCCDGRD</sequence>
<protein>
    <submittedName>
        <fullName evidence="7">GH16338</fullName>
    </submittedName>
</protein>
<dbReference type="STRING" id="7222.B4IYQ7"/>
<keyword evidence="2" id="KW-0732">Signal</keyword>
<dbReference type="HOGENOM" id="CLU_045312_1_0_1"/>
<dbReference type="PROSITE" id="PS50940">
    <property type="entry name" value="CHIT_BIND_II"/>
    <property type="match status" value="5"/>
</dbReference>